<dbReference type="SUPFAM" id="SSF81301">
    <property type="entry name" value="Nucleotidyltransferase"/>
    <property type="match status" value="1"/>
</dbReference>
<dbReference type="OrthoDB" id="508419at2"/>
<comment type="caution">
    <text evidence="1">The sequence shown here is derived from an EMBL/GenBank/DDBJ whole genome shotgun (WGS) entry which is preliminary data.</text>
</comment>
<organism evidence="1 2">
    <name type="scientific">Levilinea saccharolytica</name>
    <dbReference type="NCBI Taxonomy" id="229921"/>
    <lineage>
        <taxon>Bacteria</taxon>
        <taxon>Bacillati</taxon>
        <taxon>Chloroflexota</taxon>
        <taxon>Anaerolineae</taxon>
        <taxon>Anaerolineales</taxon>
        <taxon>Anaerolineaceae</taxon>
        <taxon>Levilinea</taxon>
    </lineage>
</organism>
<dbReference type="EMBL" id="LGCM01000031">
    <property type="protein sequence ID" value="KPL83483.1"/>
    <property type="molecule type" value="Genomic_DNA"/>
</dbReference>
<proteinExistence type="predicted"/>
<gene>
    <name evidence="1" type="ORF">ADN01_08230</name>
</gene>
<accession>A0A0P6XIQ7</accession>
<name>A0A0P6XIQ7_9CHLR</name>
<keyword evidence="2" id="KW-1185">Reference proteome</keyword>
<dbReference type="Gene3D" id="3.30.460.10">
    <property type="entry name" value="Beta Polymerase, domain 2"/>
    <property type="match status" value="1"/>
</dbReference>
<dbReference type="AlphaFoldDB" id="A0A0P6XIQ7"/>
<dbReference type="InterPro" id="IPR043519">
    <property type="entry name" value="NT_sf"/>
</dbReference>
<dbReference type="Proteomes" id="UP000050501">
    <property type="component" value="Unassembled WGS sequence"/>
</dbReference>
<sequence length="267" mass="30834">MTLTRETILKTLVDDLQPRPEVLAMWEAGAAAFGRVDAWSDIDLQLVVEDDQVEAILARLEALLRQLSPIRIQYTLPQPTWHGHAQTFILLADTSPFLMLDLCVIKHSSPDKFLTPEIHGQAKFLFDKAGISNVPHLDRGQFQEETARRLPTLRLMFDLFQILTLKEIHRQNWLEALAFYQGYTLRPLVEALSYLYRPAHHHFHTRYVYYELPPQVIARLESLYFVDKTTLAERHKEAVAWFNEVFAQLDPQALAARLPKSAVPPQE</sequence>
<reference evidence="1 2" key="1">
    <citation type="submission" date="2015-07" db="EMBL/GenBank/DDBJ databases">
        <title>Genome sequence of Levilinea saccharolytica DSM 16555.</title>
        <authorList>
            <person name="Hemp J."/>
            <person name="Ward L.M."/>
            <person name="Pace L.A."/>
            <person name="Fischer W.W."/>
        </authorList>
    </citation>
    <scope>NUCLEOTIDE SEQUENCE [LARGE SCALE GENOMIC DNA]</scope>
    <source>
        <strain evidence="1 2">KIBI-1</strain>
    </source>
</reference>
<protein>
    <recommendedName>
        <fullName evidence="3">Polymerase nucleotidyl transferase domain-containing protein</fullName>
    </recommendedName>
</protein>
<evidence type="ECO:0000313" key="1">
    <source>
        <dbReference type="EMBL" id="KPL83483.1"/>
    </source>
</evidence>
<evidence type="ECO:0000313" key="2">
    <source>
        <dbReference type="Proteomes" id="UP000050501"/>
    </source>
</evidence>
<evidence type="ECO:0008006" key="3">
    <source>
        <dbReference type="Google" id="ProtNLM"/>
    </source>
</evidence>
<dbReference type="RefSeq" id="WP_062418640.1">
    <property type="nucleotide sequence ID" value="NZ_DF967974.1"/>
</dbReference>
<dbReference type="STRING" id="229921.ADN01_08230"/>